<dbReference type="RefSeq" id="WP_147121471.1">
    <property type="nucleotide sequence ID" value="NZ_VOPY01000001.1"/>
</dbReference>
<feature type="transmembrane region" description="Helical" evidence="5">
    <location>
        <begin position="338"/>
        <end position="360"/>
    </location>
</feature>
<organism evidence="6 7">
    <name type="scientific">Flavisphingopyxis soli</name>
    <dbReference type="NCBI Taxonomy" id="2601267"/>
    <lineage>
        <taxon>Bacteria</taxon>
        <taxon>Pseudomonadati</taxon>
        <taxon>Pseudomonadota</taxon>
        <taxon>Alphaproteobacteria</taxon>
        <taxon>Sphingomonadales</taxon>
        <taxon>Sphingopyxidaceae</taxon>
        <taxon>Flavisphingopyxis</taxon>
    </lineage>
</organism>
<evidence type="ECO:0000256" key="4">
    <source>
        <dbReference type="ARBA" id="ARBA00023136"/>
    </source>
</evidence>
<protein>
    <submittedName>
        <fullName evidence="6">DASS family sodium-coupled anion symporter</fullName>
    </submittedName>
</protein>
<dbReference type="NCBIfam" id="TIGR00785">
    <property type="entry name" value="dass"/>
    <property type="match status" value="1"/>
</dbReference>
<feature type="transmembrane region" description="Helical" evidence="5">
    <location>
        <begin position="181"/>
        <end position="200"/>
    </location>
</feature>
<dbReference type="OrthoDB" id="9766267at2"/>
<feature type="transmembrane region" description="Helical" evidence="5">
    <location>
        <begin position="454"/>
        <end position="479"/>
    </location>
</feature>
<dbReference type="PANTHER" id="PTHR10283:SF82">
    <property type="entry name" value="SOLUTE CARRIER FAMILY 13 MEMBER 2"/>
    <property type="match status" value="1"/>
</dbReference>
<dbReference type="Pfam" id="PF00939">
    <property type="entry name" value="Na_sulph_symp"/>
    <property type="match status" value="1"/>
</dbReference>
<comment type="caution">
    <text evidence="6">The sequence shown here is derived from an EMBL/GenBank/DDBJ whole genome shotgun (WGS) entry which is preliminary data.</text>
</comment>
<feature type="transmembrane region" description="Helical" evidence="5">
    <location>
        <begin position="220"/>
        <end position="242"/>
    </location>
</feature>
<evidence type="ECO:0000256" key="1">
    <source>
        <dbReference type="ARBA" id="ARBA00004141"/>
    </source>
</evidence>
<feature type="transmembrane region" description="Helical" evidence="5">
    <location>
        <begin position="366"/>
        <end position="387"/>
    </location>
</feature>
<evidence type="ECO:0000313" key="7">
    <source>
        <dbReference type="Proteomes" id="UP000321129"/>
    </source>
</evidence>
<feature type="transmembrane region" description="Helical" evidence="5">
    <location>
        <begin position="44"/>
        <end position="70"/>
    </location>
</feature>
<keyword evidence="7" id="KW-1185">Reference proteome</keyword>
<feature type="transmembrane region" description="Helical" evidence="5">
    <location>
        <begin position="153"/>
        <end position="169"/>
    </location>
</feature>
<gene>
    <name evidence="6" type="ORF">FSZ31_02520</name>
</gene>
<feature type="transmembrane region" description="Helical" evidence="5">
    <location>
        <begin position="18"/>
        <end position="37"/>
    </location>
</feature>
<dbReference type="GO" id="GO:0008514">
    <property type="term" value="F:organic anion transmembrane transporter activity"/>
    <property type="evidence" value="ECO:0007669"/>
    <property type="project" value="UniProtKB-ARBA"/>
</dbReference>
<dbReference type="EMBL" id="VOPY01000001">
    <property type="protein sequence ID" value="TXC73635.1"/>
    <property type="molecule type" value="Genomic_DNA"/>
</dbReference>
<feature type="transmembrane region" description="Helical" evidence="5">
    <location>
        <begin position="419"/>
        <end position="442"/>
    </location>
</feature>
<feature type="transmembrane region" description="Helical" evidence="5">
    <location>
        <begin position="299"/>
        <end position="317"/>
    </location>
</feature>
<comment type="subcellular location">
    <subcellularLocation>
        <location evidence="1">Membrane</location>
        <topology evidence="1">Multi-pass membrane protein</topology>
    </subcellularLocation>
</comment>
<feature type="transmembrane region" description="Helical" evidence="5">
    <location>
        <begin position="394"/>
        <end position="413"/>
    </location>
</feature>
<evidence type="ECO:0000313" key="6">
    <source>
        <dbReference type="EMBL" id="TXC73635.1"/>
    </source>
</evidence>
<reference evidence="6 7" key="1">
    <citation type="submission" date="2019-08" db="EMBL/GenBank/DDBJ databases">
        <title>Sphingorhabdus soil sp. nov., isolated from arctic soil.</title>
        <authorList>
            <person name="Liu Y."/>
        </authorList>
    </citation>
    <scope>NUCLEOTIDE SEQUENCE [LARGE SCALE GENOMIC DNA]</scope>
    <source>
        <strain evidence="6 7">D-2Q-5-6</strain>
    </source>
</reference>
<evidence type="ECO:0000256" key="5">
    <source>
        <dbReference type="SAM" id="Phobius"/>
    </source>
</evidence>
<dbReference type="PANTHER" id="PTHR10283">
    <property type="entry name" value="SOLUTE CARRIER FAMILY 13 MEMBER"/>
    <property type="match status" value="1"/>
</dbReference>
<evidence type="ECO:0000256" key="2">
    <source>
        <dbReference type="ARBA" id="ARBA00022692"/>
    </source>
</evidence>
<keyword evidence="3 5" id="KW-1133">Transmembrane helix</keyword>
<dbReference type="InterPro" id="IPR001898">
    <property type="entry name" value="SLC13A/DASS"/>
</dbReference>
<feature type="transmembrane region" description="Helical" evidence="5">
    <location>
        <begin position="275"/>
        <end position="293"/>
    </location>
</feature>
<dbReference type="GO" id="GO:0005886">
    <property type="term" value="C:plasma membrane"/>
    <property type="evidence" value="ECO:0007669"/>
    <property type="project" value="TreeGrafter"/>
</dbReference>
<keyword evidence="4 5" id="KW-0472">Membrane</keyword>
<accession>A0A5C6URT7</accession>
<dbReference type="Proteomes" id="UP000321129">
    <property type="component" value="Unassembled WGS sequence"/>
</dbReference>
<proteinExistence type="predicted"/>
<evidence type="ECO:0000256" key="3">
    <source>
        <dbReference type="ARBA" id="ARBA00022989"/>
    </source>
</evidence>
<feature type="transmembrane region" description="Helical" evidence="5">
    <location>
        <begin position="90"/>
        <end position="108"/>
    </location>
</feature>
<dbReference type="GO" id="GO:1905039">
    <property type="term" value="P:carboxylic acid transmembrane transport"/>
    <property type="evidence" value="ECO:0007669"/>
    <property type="project" value="UniProtKB-ARBA"/>
</dbReference>
<keyword evidence="2 5" id="KW-0812">Transmembrane</keyword>
<dbReference type="AlphaFoldDB" id="A0A5C6URT7"/>
<sequence length="480" mass="48758">MSDTATAAAPPRPPVRDIGLVAGVAIFTIMALIPPLGGMPQAAWIVAALTLWMAAWWMTEAVPLSVTALLPFLVVPLTGAMDADAVAGEYYDSIILLILGGAFLALAIERTGLHGRLALAILARASSGARGLLFAFMVSTALLSMFISNTSTTLIMVPIAAAVLRAGGIREGETDGISGALMMGIAFAASIGGLGTLVGSPTNAIAAGLINEMAGTNITFLSWAMVGLPVVIIGIPLAMAILMRVQKIGADGFDSGAARRAIGDPGPWSVAEKRLVPLLALVVAGWMLLPLLQPYVPEGALKDGSIAIAGAMLLFVIPDGKGARLLEWREANRAPWGVILMFGGGLALAGAIGASGLAAWLGEALVPLRVVPVLLIALTVTAMVVIITEFASNVATASAIIPVVAALIAATGADPMLLAMPAAMAASWGFMLPSGTGPNAIAWASGHIALPRQLLAGLLLDLAGVPLMIASAFAVALLFA</sequence>
<name>A0A5C6URT7_9SPHN</name>